<dbReference type="OrthoDB" id="7659029at2"/>
<name>A0A1H3RCY4_9RHOB</name>
<sequence>MKGALFASAAALALMIGSTAQAHLDISGNYDASYAWFDAPNTTDPGDARVRIVFSGRDGAAALTPNQYWLYAESYRRNLARLSMHRPVRQAEAHARQHAFRDVVASFPNLVVESIDLKRTYGDALITPDW</sequence>
<evidence type="ECO:0000313" key="3">
    <source>
        <dbReference type="Proteomes" id="UP000198914"/>
    </source>
</evidence>
<keyword evidence="3" id="KW-1185">Reference proteome</keyword>
<organism evidence="2 3">
    <name type="scientific">Jannaschia faecimaris</name>
    <dbReference type="NCBI Taxonomy" id="1244108"/>
    <lineage>
        <taxon>Bacteria</taxon>
        <taxon>Pseudomonadati</taxon>
        <taxon>Pseudomonadota</taxon>
        <taxon>Alphaproteobacteria</taxon>
        <taxon>Rhodobacterales</taxon>
        <taxon>Roseobacteraceae</taxon>
        <taxon>Jannaschia</taxon>
    </lineage>
</organism>
<dbReference type="Proteomes" id="UP000198914">
    <property type="component" value="Unassembled WGS sequence"/>
</dbReference>
<feature type="chain" id="PRO_5011496329" evidence="1">
    <location>
        <begin position="23"/>
        <end position="130"/>
    </location>
</feature>
<dbReference type="RefSeq" id="WP_092645709.1">
    <property type="nucleotide sequence ID" value="NZ_FNPX01000008.1"/>
</dbReference>
<dbReference type="AlphaFoldDB" id="A0A1H3RCY4"/>
<protein>
    <submittedName>
        <fullName evidence="2">Uncharacterized protein</fullName>
    </submittedName>
</protein>
<gene>
    <name evidence="2" type="ORF">SAMN05444004_10865</name>
</gene>
<evidence type="ECO:0000256" key="1">
    <source>
        <dbReference type="SAM" id="SignalP"/>
    </source>
</evidence>
<dbReference type="EMBL" id="FNPX01000008">
    <property type="protein sequence ID" value="SDZ23527.1"/>
    <property type="molecule type" value="Genomic_DNA"/>
</dbReference>
<feature type="signal peptide" evidence="1">
    <location>
        <begin position="1"/>
        <end position="22"/>
    </location>
</feature>
<evidence type="ECO:0000313" key="2">
    <source>
        <dbReference type="EMBL" id="SDZ23527.1"/>
    </source>
</evidence>
<keyword evidence="1" id="KW-0732">Signal</keyword>
<proteinExistence type="predicted"/>
<dbReference type="STRING" id="1244108.SAMN05444004_10865"/>
<accession>A0A1H3RCY4</accession>
<reference evidence="3" key="1">
    <citation type="submission" date="2016-10" db="EMBL/GenBank/DDBJ databases">
        <authorList>
            <person name="Varghese N."/>
            <person name="Submissions S."/>
        </authorList>
    </citation>
    <scope>NUCLEOTIDE SEQUENCE [LARGE SCALE GENOMIC DNA]</scope>
    <source>
        <strain evidence="3">DSM 100420</strain>
    </source>
</reference>